<feature type="domain" description="HTH gntR-type" evidence="4">
    <location>
        <begin position="9"/>
        <end position="77"/>
    </location>
</feature>
<evidence type="ECO:0000259" key="4">
    <source>
        <dbReference type="PROSITE" id="PS50949"/>
    </source>
</evidence>
<evidence type="ECO:0000256" key="2">
    <source>
        <dbReference type="ARBA" id="ARBA00023125"/>
    </source>
</evidence>
<dbReference type="InterPro" id="IPR036388">
    <property type="entry name" value="WH-like_DNA-bd_sf"/>
</dbReference>
<dbReference type="Gene3D" id="1.10.10.10">
    <property type="entry name" value="Winged helix-like DNA-binding domain superfamily/Winged helix DNA-binding domain"/>
    <property type="match status" value="1"/>
</dbReference>
<dbReference type="PROSITE" id="PS50949">
    <property type="entry name" value="HTH_GNTR"/>
    <property type="match status" value="1"/>
</dbReference>
<name>A0ABY5YCS9_9FLAO</name>
<organism evidence="5 6">
    <name type="scientific">Maribacter litopenaei</name>
    <dbReference type="NCBI Taxonomy" id="2976127"/>
    <lineage>
        <taxon>Bacteria</taxon>
        <taxon>Pseudomonadati</taxon>
        <taxon>Bacteroidota</taxon>
        <taxon>Flavobacteriia</taxon>
        <taxon>Flavobacteriales</taxon>
        <taxon>Flavobacteriaceae</taxon>
        <taxon>Maribacter</taxon>
    </lineage>
</organism>
<dbReference type="EMBL" id="CP104205">
    <property type="protein sequence ID" value="UWX56235.1"/>
    <property type="molecule type" value="Genomic_DNA"/>
</dbReference>
<reference evidence="5" key="1">
    <citation type="submission" date="2022-09" db="EMBL/GenBank/DDBJ databases">
        <title>Maribacter litopenaei sp. nov., isolated from the intestinal tract of the Pacific White Shrimp, Litopenaeus vannamei.</title>
        <authorList>
            <person name="Kim S.Y."/>
            <person name="Hwang C.Y."/>
        </authorList>
    </citation>
    <scope>NUCLEOTIDE SEQUENCE</scope>
    <source>
        <strain evidence="5">HL-LV01</strain>
    </source>
</reference>
<keyword evidence="3" id="KW-0804">Transcription</keyword>
<dbReference type="SUPFAM" id="SSF48008">
    <property type="entry name" value="GntR ligand-binding domain-like"/>
    <property type="match status" value="1"/>
</dbReference>
<dbReference type="Gene3D" id="1.20.120.530">
    <property type="entry name" value="GntR ligand-binding domain-like"/>
    <property type="match status" value="1"/>
</dbReference>
<dbReference type="RefSeq" id="WP_260574831.1">
    <property type="nucleotide sequence ID" value="NZ_CP104205.1"/>
</dbReference>
<sequence length="242" mass="27467">MFPSLGNKIALSEQVENELTQAIRNGNYLPGGKLPTENELSQMFNVSRTSIREAVKKMSAKGLVEVRRGSGVYVQEISIKNTSEILNMFFELSTDEDIISQTINARLILEPSLAANAAKNRNENQLEILQKNFEELINCQLSEKDKEAEIDNNFHRTILSISNNKVLTLLVSPIFNLMPKFKAVVYAKPRDGDMQREKEIMLAHHKNILEAIQHKDENAAKIAMQKHILETKTNYSKSIKLK</sequence>
<dbReference type="InterPro" id="IPR036390">
    <property type="entry name" value="WH_DNA-bd_sf"/>
</dbReference>
<dbReference type="Proteomes" id="UP001059209">
    <property type="component" value="Chromosome"/>
</dbReference>
<keyword evidence="2" id="KW-0238">DNA-binding</keyword>
<keyword evidence="1" id="KW-0805">Transcription regulation</keyword>
<dbReference type="InterPro" id="IPR000524">
    <property type="entry name" value="Tscrpt_reg_HTH_GntR"/>
</dbReference>
<dbReference type="SUPFAM" id="SSF46785">
    <property type="entry name" value="Winged helix' DNA-binding domain"/>
    <property type="match status" value="1"/>
</dbReference>
<dbReference type="SMART" id="SM00345">
    <property type="entry name" value="HTH_GNTR"/>
    <property type="match status" value="1"/>
</dbReference>
<gene>
    <name evidence="5" type="ORF">NYZ99_08355</name>
</gene>
<dbReference type="PANTHER" id="PTHR43537:SF5">
    <property type="entry name" value="UXU OPERON TRANSCRIPTIONAL REGULATOR"/>
    <property type="match status" value="1"/>
</dbReference>
<dbReference type="InterPro" id="IPR011711">
    <property type="entry name" value="GntR_C"/>
</dbReference>
<evidence type="ECO:0000313" key="5">
    <source>
        <dbReference type="EMBL" id="UWX56235.1"/>
    </source>
</evidence>
<accession>A0ABY5YCS9</accession>
<proteinExistence type="predicted"/>
<dbReference type="CDD" id="cd07377">
    <property type="entry name" value="WHTH_GntR"/>
    <property type="match status" value="1"/>
</dbReference>
<evidence type="ECO:0000313" key="6">
    <source>
        <dbReference type="Proteomes" id="UP001059209"/>
    </source>
</evidence>
<evidence type="ECO:0000256" key="1">
    <source>
        <dbReference type="ARBA" id="ARBA00023015"/>
    </source>
</evidence>
<dbReference type="PRINTS" id="PR00035">
    <property type="entry name" value="HTHGNTR"/>
</dbReference>
<protein>
    <submittedName>
        <fullName evidence="5">FadR family transcriptional regulator</fullName>
    </submittedName>
</protein>
<dbReference type="Pfam" id="PF00392">
    <property type="entry name" value="GntR"/>
    <property type="match status" value="1"/>
</dbReference>
<evidence type="ECO:0000256" key="3">
    <source>
        <dbReference type="ARBA" id="ARBA00023163"/>
    </source>
</evidence>
<keyword evidence="6" id="KW-1185">Reference proteome</keyword>
<dbReference type="PANTHER" id="PTHR43537">
    <property type="entry name" value="TRANSCRIPTIONAL REGULATOR, GNTR FAMILY"/>
    <property type="match status" value="1"/>
</dbReference>
<dbReference type="Pfam" id="PF07729">
    <property type="entry name" value="FCD"/>
    <property type="match status" value="1"/>
</dbReference>
<dbReference type="SMART" id="SM00895">
    <property type="entry name" value="FCD"/>
    <property type="match status" value="1"/>
</dbReference>
<dbReference type="InterPro" id="IPR008920">
    <property type="entry name" value="TF_FadR/GntR_C"/>
</dbReference>